<keyword evidence="2" id="KW-0472">Membrane</keyword>
<feature type="region of interest" description="Disordered" evidence="1">
    <location>
        <begin position="96"/>
        <end position="115"/>
    </location>
</feature>
<sequence>MRPNETDINDPAFDQLLETMLGEALEEATPPDVSVQVLAILEAEQNPTVALPRIETTRNTKQRSNAWLPLTLAAALLIAVGGYLWELRQPPAADPGIAQSIPAQPANDQQTAQPSAAEIAGIAGIADPHAATSLTDDAPTVDAIVDQPVEPRKFEIGINDLPFNAPAKEPTDAPAPSAIANQPVVERLPADQIVQRVDQLLEQAWQRMDIRPQTEISADQMVQRFATAVAGRPTANVLDTEAVRNLTAGDINALIDQYIDDRQTSDHLGSRWAQHLLGEAAWSQLSAAQREEAGKLFATTFRGEQAFDTLVQQMLTSEGSSSPEDDSFEPATLWMAGLAGASAIPLTNQFCDVLLDLDVGCGRCHTHPLEGNITQHNYWNLNAIFQTGVQWQLGQQGGLKIALDLQRDRSKDAVFYESEDGRQAVASPAVVGDWIGDSPLPGGPTNLRDLAASIEHSDQLARATINGLWKVIYGNRIVGRTSDPLAPPADEAFIAVRNLMAEQLRAHDYDLGAAVAWIIAARPMRLQAPLSPFDQDSLAATEASLNRAELQQRAFAGFSNQPRNWSFKELIAATETFNRASGKGSLVAPSGLLAQANDNGSGSKPKPKSPADLRLESLRRAFPANDATNTLPAGWLASLSKKGGFEQQVKHLFYVAGNPQVGDQQLEAAKRIRKLTDTDEAALNQLWWAIRLSGGTP</sequence>
<dbReference type="Proteomes" id="UP000316770">
    <property type="component" value="Chromosome"/>
</dbReference>
<dbReference type="EMBL" id="CP036318">
    <property type="protein sequence ID" value="QDV54552.1"/>
    <property type="molecule type" value="Genomic_DNA"/>
</dbReference>
<keyword evidence="2" id="KW-0812">Transmembrane</keyword>
<evidence type="ECO:0000256" key="1">
    <source>
        <dbReference type="SAM" id="MobiDB-lite"/>
    </source>
</evidence>
<feature type="domain" description="DUF1549" evidence="3">
    <location>
        <begin position="197"/>
        <end position="387"/>
    </location>
</feature>
<evidence type="ECO:0000259" key="3">
    <source>
        <dbReference type="Pfam" id="PF07583"/>
    </source>
</evidence>
<dbReference type="RefSeq" id="WP_145282137.1">
    <property type="nucleotide sequence ID" value="NZ_CP036318.1"/>
</dbReference>
<dbReference type="PANTHER" id="PTHR35889">
    <property type="entry name" value="CYCLOINULO-OLIGOSACCHARIDE FRUCTANOTRANSFERASE-RELATED"/>
    <property type="match status" value="1"/>
</dbReference>
<dbReference type="InterPro" id="IPR011444">
    <property type="entry name" value="DUF1549"/>
</dbReference>
<feature type="transmembrane region" description="Helical" evidence="2">
    <location>
        <begin position="66"/>
        <end position="85"/>
    </location>
</feature>
<organism evidence="4 5">
    <name type="scientific">Rosistilla oblonga</name>
    <dbReference type="NCBI Taxonomy" id="2527990"/>
    <lineage>
        <taxon>Bacteria</taxon>
        <taxon>Pseudomonadati</taxon>
        <taxon>Planctomycetota</taxon>
        <taxon>Planctomycetia</taxon>
        <taxon>Pirellulales</taxon>
        <taxon>Pirellulaceae</taxon>
        <taxon>Rosistilla</taxon>
    </lineage>
</organism>
<keyword evidence="2" id="KW-1133">Transmembrane helix</keyword>
<evidence type="ECO:0000256" key="2">
    <source>
        <dbReference type="SAM" id="Phobius"/>
    </source>
</evidence>
<dbReference type="PANTHER" id="PTHR35889:SF3">
    <property type="entry name" value="F-BOX DOMAIN-CONTAINING PROTEIN"/>
    <property type="match status" value="1"/>
</dbReference>
<keyword evidence="5" id="KW-1185">Reference proteome</keyword>
<proteinExistence type="predicted"/>
<dbReference type="AlphaFoldDB" id="A0A518INB4"/>
<reference evidence="4 5" key="1">
    <citation type="submission" date="2019-02" db="EMBL/GenBank/DDBJ databases">
        <title>Deep-cultivation of Planctomycetes and their phenomic and genomic characterization uncovers novel biology.</title>
        <authorList>
            <person name="Wiegand S."/>
            <person name="Jogler M."/>
            <person name="Boedeker C."/>
            <person name="Pinto D."/>
            <person name="Vollmers J."/>
            <person name="Rivas-Marin E."/>
            <person name="Kohn T."/>
            <person name="Peeters S.H."/>
            <person name="Heuer A."/>
            <person name="Rast P."/>
            <person name="Oberbeckmann S."/>
            <person name="Bunk B."/>
            <person name="Jeske O."/>
            <person name="Meyerdierks A."/>
            <person name="Storesund J.E."/>
            <person name="Kallscheuer N."/>
            <person name="Luecker S."/>
            <person name="Lage O.M."/>
            <person name="Pohl T."/>
            <person name="Merkel B.J."/>
            <person name="Hornburger P."/>
            <person name="Mueller R.-W."/>
            <person name="Bruemmer F."/>
            <person name="Labrenz M."/>
            <person name="Spormann A.M."/>
            <person name="Op den Camp H."/>
            <person name="Overmann J."/>
            <person name="Amann R."/>
            <person name="Jetten M.S.M."/>
            <person name="Mascher T."/>
            <person name="Medema M.H."/>
            <person name="Devos D.P."/>
            <person name="Kaster A.-K."/>
            <person name="Ovreas L."/>
            <person name="Rohde M."/>
            <person name="Galperin M.Y."/>
            <person name="Jogler C."/>
        </authorList>
    </citation>
    <scope>NUCLEOTIDE SEQUENCE [LARGE SCALE GENOMIC DNA]</scope>
    <source>
        <strain evidence="4 5">Mal33</strain>
    </source>
</reference>
<evidence type="ECO:0000313" key="5">
    <source>
        <dbReference type="Proteomes" id="UP000316770"/>
    </source>
</evidence>
<dbReference type="Pfam" id="PF07583">
    <property type="entry name" value="PSCyt2"/>
    <property type="match status" value="1"/>
</dbReference>
<accession>A0A518INB4</accession>
<feature type="region of interest" description="Disordered" evidence="1">
    <location>
        <begin position="592"/>
        <end position="611"/>
    </location>
</feature>
<gene>
    <name evidence="4" type="ORF">Mal33_05070</name>
</gene>
<evidence type="ECO:0000313" key="4">
    <source>
        <dbReference type="EMBL" id="QDV54552.1"/>
    </source>
</evidence>
<name>A0A518INB4_9BACT</name>
<protein>
    <recommendedName>
        <fullName evidence="3">DUF1549 domain-containing protein</fullName>
    </recommendedName>
</protein>